<evidence type="ECO:0000313" key="7">
    <source>
        <dbReference type="EMBL" id="TXS31809.1"/>
    </source>
</evidence>
<evidence type="ECO:0000259" key="6">
    <source>
        <dbReference type="Pfam" id="PF03466"/>
    </source>
</evidence>
<comment type="similarity">
    <text evidence="1">Belongs to the LysR transcriptional regulatory family.</text>
</comment>
<sequence length="203" mass="21584">MRPRIRRRRSPRRGPPRRRSGGRSPPSCSPSARRPPRQGPAHPGRPHAHRPRGHVARAVGASRRRPRRPPGQRPGGRHEAATETWLRAGDPRDQHLLLTSACAAAGFSPRVTHNAVDRSAIAALVAGGHGICLLPRLATFPRSDALVRVPLTGDVVPTRRLVGFVRRGGSRTPLVRAGLRALREAAAESGGAHGGAHSGGSGL</sequence>
<evidence type="ECO:0000256" key="4">
    <source>
        <dbReference type="ARBA" id="ARBA00023163"/>
    </source>
</evidence>
<evidence type="ECO:0000256" key="2">
    <source>
        <dbReference type="ARBA" id="ARBA00023015"/>
    </source>
</evidence>
<dbReference type="InterPro" id="IPR005119">
    <property type="entry name" value="LysR_subst-bd"/>
</dbReference>
<proteinExistence type="inferred from homology"/>
<reference evidence="7" key="1">
    <citation type="submission" date="2018-10" db="EMBL/GenBank/DDBJ databases">
        <authorList>
            <person name="Hariharan J."/>
            <person name="Choudoir M.J."/>
            <person name="Diebold P."/>
            <person name="Panke-Buisse K."/>
            <person name="Campbell A.N."/>
            <person name="Buckley D.H."/>
        </authorList>
    </citation>
    <scope>NUCLEOTIDE SEQUENCE</scope>
    <source>
        <strain evidence="7">Gb1</strain>
    </source>
</reference>
<feature type="compositionally biased region" description="Basic residues" evidence="5">
    <location>
        <begin position="1"/>
        <end position="21"/>
    </location>
</feature>
<keyword evidence="2" id="KW-0805">Transcription regulation</keyword>
<evidence type="ECO:0000256" key="3">
    <source>
        <dbReference type="ARBA" id="ARBA00023125"/>
    </source>
</evidence>
<evidence type="ECO:0000256" key="5">
    <source>
        <dbReference type="SAM" id="MobiDB-lite"/>
    </source>
</evidence>
<name>A0A652L767_9ACTN</name>
<gene>
    <name evidence="7" type="ORF">EAO74_08515</name>
</gene>
<dbReference type="EMBL" id="RDBM01000027">
    <property type="protein sequence ID" value="TXS31809.1"/>
    <property type="molecule type" value="Genomic_DNA"/>
</dbReference>
<evidence type="ECO:0000256" key="1">
    <source>
        <dbReference type="ARBA" id="ARBA00009437"/>
    </source>
</evidence>
<dbReference type="PANTHER" id="PTHR30346">
    <property type="entry name" value="TRANSCRIPTIONAL DUAL REGULATOR HCAR-RELATED"/>
    <property type="match status" value="1"/>
</dbReference>
<feature type="compositionally biased region" description="Basic residues" evidence="5">
    <location>
        <begin position="44"/>
        <end position="55"/>
    </location>
</feature>
<accession>A0A652L767</accession>
<comment type="caution">
    <text evidence="7">The sequence shown here is derived from an EMBL/GenBank/DDBJ whole genome shotgun (WGS) entry which is preliminary data.</text>
</comment>
<feature type="compositionally biased region" description="Low complexity" evidence="5">
    <location>
        <begin position="22"/>
        <end position="32"/>
    </location>
</feature>
<dbReference type="GO" id="GO:0003700">
    <property type="term" value="F:DNA-binding transcription factor activity"/>
    <property type="evidence" value="ECO:0007669"/>
    <property type="project" value="TreeGrafter"/>
</dbReference>
<dbReference type="PANTHER" id="PTHR30346:SF29">
    <property type="entry name" value="LYSR SUBSTRATE-BINDING"/>
    <property type="match status" value="1"/>
</dbReference>
<dbReference type="SUPFAM" id="SSF53850">
    <property type="entry name" value="Periplasmic binding protein-like II"/>
    <property type="match status" value="1"/>
</dbReference>
<organism evidence="7">
    <name type="scientific">Streptomyces sp. gb1(2016)</name>
    <dbReference type="NCBI Taxonomy" id="1828321"/>
    <lineage>
        <taxon>Bacteria</taxon>
        <taxon>Bacillati</taxon>
        <taxon>Actinomycetota</taxon>
        <taxon>Actinomycetes</taxon>
        <taxon>Kitasatosporales</taxon>
        <taxon>Streptomycetaceae</taxon>
        <taxon>Streptomyces</taxon>
    </lineage>
</organism>
<dbReference type="Pfam" id="PF03466">
    <property type="entry name" value="LysR_substrate"/>
    <property type="match status" value="1"/>
</dbReference>
<dbReference type="GO" id="GO:0003677">
    <property type="term" value="F:DNA binding"/>
    <property type="evidence" value="ECO:0007669"/>
    <property type="project" value="UniProtKB-KW"/>
</dbReference>
<dbReference type="GO" id="GO:0032993">
    <property type="term" value="C:protein-DNA complex"/>
    <property type="evidence" value="ECO:0007669"/>
    <property type="project" value="TreeGrafter"/>
</dbReference>
<keyword evidence="4" id="KW-0804">Transcription</keyword>
<protein>
    <recommendedName>
        <fullName evidence="6">LysR substrate-binding domain-containing protein</fullName>
    </recommendedName>
</protein>
<feature type="region of interest" description="Disordered" evidence="5">
    <location>
        <begin position="1"/>
        <end position="88"/>
    </location>
</feature>
<dbReference type="AlphaFoldDB" id="A0A652L767"/>
<dbReference type="Gene3D" id="3.40.190.290">
    <property type="match status" value="1"/>
</dbReference>
<keyword evidence="3" id="KW-0238">DNA-binding</keyword>
<feature type="domain" description="LysR substrate-binding" evidence="6">
    <location>
        <begin position="77"/>
        <end position="186"/>
    </location>
</feature>